<keyword evidence="4" id="KW-1185">Reference proteome</keyword>
<sequence>MLLAIFLEVISYDDMALNEKLAGHILIHPFIKGLNGYKQEFLINMELKLFASQDYLSKFGTPLTIDDLNHHRLIGFSRDKKLFAELNWHLKIGLPTGEQRTPVFEADANFGRCYLAHKGVGIITVPKQHPDVKKYNLVPVLPQISGEIYAYHIIIDEVLYENENIKILSDFLKQSFAAL</sequence>
<evidence type="ECO:0000313" key="4">
    <source>
        <dbReference type="Proteomes" id="UP000036771"/>
    </source>
</evidence>
<evidence type="ECO:0000256" key="1">
    <source>
        <dbReference type="ARBA" id="ARBA00009437"/>
    </source>
</evidence>
<evidence type="ECO:0000313" key="3">
    <source>
        <dbReference type="EMBL" id="GAO98357.1"/>
    </source>
</evidence>
<dbReference type="Proteomes" id="UP000036771">
    <property type="component" value="Unassembled WGS sequence"/>
</dbReference>
<dbReference type="PANTHER" id="PTHR30537">
    <property type="entry name" value="HTH-TYPE TRANSCRIPTIONAL REGULATOR"/>
    <property type="match status" value="1"/>
</dbReference>
<name>A0A0K8MD14_9PROT</name>
<proteinExistence type="inferred from homology"/>
<dbReference type="SUPFAM" id="SSF53850">
    <property type="entry name" value="Periplasmic binding protein-like II"/>
    <property type="match status" value="1"/>
</dbReference>
<evidence type="ECO:0000259" key="2">
    <source>
        <dbReference type="Pfam" id="PF03466"/>
    </source>
</evidence>
<dbReference type="EMBL" id="BBVC01000049">
    <property type="protein sequence ID" value="GAO98357.1"/>
    <property type="molecule type" value="Genomic_DNA"/>
</dbReference>
<accession>A0A0K8MD14</accession>
<dbReference type="Gene3D" id="3.40.190.290">
    <property type="match status" value="1"/>
</dbReference>
<dbReference type="PANTHER" id="PTHR30537:SF5">
    <property type="entry name" value="HTH-TYPE TRANSCRIPTIONAL ACTIVATOR TTDR-RELATED"/>
    <property type="match status" value="1"/>
</dbReference>
<comment type="caution">
    <text evidence="3">The sequence shown here is derived from an EMBL/GenBank/DDBJ whole genome shotgun (WGS) entry which is preliminary data.</text>
</comment>
<dbReference type="Pfam" id="PF03466">
    <property type="entry name" value="LysR_substrate"/>
    <property type="match status" value="1"/>
</dbReference>
<dbReference type="InterPro" id="IPR005119">
    <property type="entry name" value="LysR_subst-bd"/>
</dbReference>
<dbReference type="InterPro" id="IPR058163">
    <property type="entry name" value="LysR-type_TF_proteobact-type"/>
</dbReference>
<dbReference type="AlphaFoldDB" id="A0A0K8MD14"/>
<protein>
    <submittedName>
        <fullName evidence="3">LysR substrate binding domain protein</fullName>
    </submittedName>
</protein>
<dbReference type="OrthoDB" id="9786526at2"/>
<gene>
    <name evidence="3" type="ORF">Cva_01009</name>
</gene>
<organism evidence="3 4">
    <name type="scientific">Caedimonas varicaedens</name>
    <dbReference type="NCBI Taxonomy" id="1629334"/>
    <lineage>
        <taxon>Bacteria</taxon>
        <taxon>Pseudomonadati</taxon>
        <taxon>Pseudomonadota</taxon>
        <taxon>Alphaproteobacteria</taxon>
        <taxon>Holosporales</taxon>
        <taxon>Caedimonadaceae</taxon>
        <taxon>Caedimonas</taxon>
    </lineage>
</organism>
<comment type="similarity">
    <text evidence="1">Belongs to the LysR transcriptional regulatory family.</text>
</comment>
<dbReference type="STRING" id="1629334.Cva_01009"/>
<reference evidence="3 4" key="1">
    <citation type="submission" date="2015-03" db="EMBL/GenBank/DDBJ databases">
        <title>Caedibacter varicaedens, whole genome shotgun sequence.</title>
        <authorList>
            <person name="Suzuki H."/>
            <person name="Dapper A.L."/>
            <person name="Gibson A.K."/>
            <person name="Jackson C."/>
            <person name="Lee H."/>
            <person name="Pejaver V.R."/>
            <person name="Doak T."/>
            <person name="Lynch M."/>
        </authorList>
    </citation>
    <scope>NUCLEOTIDE SEQUENCE [LARGE SCALE GENOMIC DNA]</scope>
</reference>
<feature type="domain" description="LysR substrate-binding" evidence="2">
    <location>
        <begin position="36"/>
        <end position="176"/>
    </location>
</feature>